<reference evidence="3" key="1">
    <citation type="submission" date="2017-07" db="EMBL/GenBank/DDBJ databases">
        <title>Taro Niue Genome Assembly and Annotation.</title>
        <authorList>
            <person name="Atibalentja N."/>
            <person name="Keating K."/>
            <person name="Fields C.J."/>
        </authorList>
    </citation>
    <scope>NUCLEOTIDE SEQUENCE</scope>
    <source>
        <strain evidence="3">Niue_2</strain>
        <tissue evidence="3">Leaf</tissue>
    </source>
</reference>
<dbReference type="SMART" id="SM00355">
    <property type="entry name" value="ZnF_C2H2"/>
    <property type="match status" value="3"/>
</dbReference>
<dbReference type="PANTHER" id="PTHR21354">
    <property type="entry name" value="ZINC FINGER PROTEIN 511"/>
    <property type="match status" value="1"/>
</dbReference>
<sequence length="277" mass="30712">MSSITLSRSSCALSPPQLDARVKPDRTALQSALASTNSTGSAISLPSSSAAHQPVPLAVFCPIAGCGAQLKTLNDFEDHYHARHTASCSVCTRVFPTSRLLSMHVSEAHDSFFQAKVARGFPMYECLVEGCGVKLKSYESRQQHLVDKHKFPTTFEFFKKAHPSKKQRQKYQNKQTAHQRLDSKNMAMDVEGQASGEQQYQKYQVKRTGQSRGETKERHMEVEEKMDDLVSAVSRLSTSDSTPSTISFGRRHARGIQFLPRSIQRSKKSVSSADGKG</sequence>
<dbReference type="PANTHER" id="PTHR21354:SF0">
    <property type="entry name" value="ZINC FINGER PROTEIN 511"/>
    <property type="match status" value="1"/>
</dbReference>
<feature type="compositionally biased region" description="Polar residues" evidence="1">
    <location>
        <begin position="195"/>
        <end position="212"/>
    </location>
</feature>
<feature type="region of interest" description="Disordered" evidence="1">
    <location>
        <begin position="162"/>
        <end position="222"/>
    </location>
</feature>
<evidence type="ECO:0000256" key="1">
    <source>
        <dbReference type="SAM" id="MobiDB-lite"/>
    </source>
</evidence>
<evidence type="ECO:0000313" key="3">
    <source>
        <dbReference type="EMBL" id="MQM00024.1"/>
    </source>
</evidence>
<feature type="region of interest" description="Disordered" evidence="1">
    <location>
        <begin position="234"/>
        <end position="277"/>
    </location>
</feature>
<dbReference type="EMBL" id="NMUH01002445">
    <property type="protein sequence ID" value="MQM00024.1"/>
    <property type="molecule type" value="Genomic_DNA"/>
</dbReference>
<dbReference type="Proteomes" id="UP000652761">
    <property type="component" value="Unassembled WGS sequence"/>
</dbReference>
<name>A0A843W713_COLES</name>
<comment type="caution">
    <text evidence="3">The sequence shown here is derived from an EMBL/GenBank/DDBJ whole genome shotgun (WGS) entry which is preliminary data.</text>
</comment>
<proteinExistence type="predicted"/>
<dbReference type="InterPro" id="IPR013087">
    <property type="entry name" value="Znf_C2H2_type"/>
</dbReference>
<feature type="compositionally biased region" description="Polar residues" evidence="1">
    <location>
        <begin position="234"/>
        <end position="247"/>
    </location>
</feature>
<feature type="domain" description="C2H2-type" evidence="2">
    <location>
        <begin position="88"/>
        <end position="109"/>
    </location>
</feature>
<accession>A0A843W713</accession>
<feature type="compositionally biased region" description="Basic and acidic residues" evidence="1">
    <location>
        <begin position="213"/>
        <end position="222"/>
    </location>
</feature>
<dbReference type="InterPro" id="IPR039258">
    <property type="entry name" value="ZNF511"/>
</dbReference>
<gene>
    <name evidence="3" type="ORF">Taro_032758</name>
</gene>
<dbReference type="PROSITE" id="PS00028">
    <property type="entry name" value="ZINC_FINGER_C2H2_1"/>
    <property type="match status" value="1"/>
</dbReference>
<evidence type="ECO:0000313" key="4">
    <source>
        <dbReference type="Proteomes" id="UP000652761"/>
    </source>
</evidence>
<dbReference type="AlphaFoldDB" id="A0A843W713"/>
<keyword evidence="4" id="KW-1185">Reference proteome</keyword>
<feature type="compositionally biased region" description="Basic residues" evidence="1">
    <location>
        <begin position="162"/>
        <end position="171"/>
    </location>
</feature>
<evidence type="ECO:0000259" key="2">
    <source>
        <dbReference type="PROSITE" id="PS00028"/>
    </source>
</evidence>
<dbReference type="OrthoDB" id="18440at2759"/>
<protein>
    <recommendedName>
        <fullName evidence="2">C2H2-type domain-containing protein</fullName>
    </recommendedName>
</protein>
<organism evidence="3 4">
    <name type="scientific">Colocasia esculenta</name>
    <name type="common">Wild taro</name>
    <name type="synonym">Arum esculentum</name>
    <dbReference type="NCBI Taxonomy" id="4460"/>
    <lineage>
        <taxon>Eukaryota</taxon>
        <taxon>Viridiplantae</taxon>
        <taxon>Streptophyta</taxon>
        <taxon>Embryophyta</taxon>
        <taxon>Tracheophyta</taxon>
        <taxon>Spermatophyta</taxon>
        <taxon>Magnoliopsida</taxon>
        <taxon>Liliopsida</taxon>
        <taxon>Araceae</taxon>
        <taxon>Aroideae</taxon>
        <taxon>Colocasieae</taxon>
        <taxon>Colocasia</taxon>
    </lineage>
</organism>